<keyword evidence="1" id="KW-0805">Transcription regulation</keyword>
<feature type="domain" description="HTH luxR-type" evidence="5">
    <location>
        <begin position="408"/>
        <end position="473"/>
    </location>
</feature>
<gene>
    <name evidence="6" type="ORF">C1876_08455</name>
    <name evidence="7" type="ORF">DMP09_09620</name>
</gene>
<feature type="transmembrane region" description="Helical" evidence="4">
    <location>
        <begin position="151"/>
        <end position="169"/>
    </location>
</feature>
<feature type="transmembrane region" description="Helical" evidence="4">
    <location>
        <begin position="215"/>
        <end position="238"/>
    </location>
</feature>
<protein>
    <recommendedName>
        <fullName evidence="5">HTH luxR-type domain-containing protein</fullName>
    </recommendedName>
</protein>
<dbReference type="PRINTS" id="PR00038">
    <property type="entry name" value="HTHLUXR"/>
</dbReference>
<keyword evidence="4" id="KW-0472">Membrane</keyword>
<dbReference type="PROSITE" id="PS50043">
    <property type="entry name" value="HTH_LUXR_2"/>
    <property type="match status" value="1"/>
</dbReference>
<keyword evidence="3" id="KW-0804">Transcription</keyword>
<evidence type="ECO:0000256" key="3">
    <source>
        <dbReference type="ARBA" id="ARBA00023163"/>
    </source>
</evidence>
<dbReference type="EMBL" id="QICC01000036">
    <property type="protein sequence ID" value="RNM41455.1"/>
    <property type="molecule type" value="Genomic_DNA"/>
</dbReference>
<dbReference type="InterPro" id="IPR036388">
    <property type="entry name" value="WH-like_DNA-bd_sf"/>
</dbReference>
<proteinExistence type="predicted"/>
<dbReference type="Gene3D" id="1.10.10.10">
    <property type="entry name" value="Winged helix-like DNA-binding domain superfamily/Winged helix DNA-binding domain"/>
    <property type="match status" value="1"/>
</dbReference>
<keyword evidence="2" id="KW-0238">DNA-binding</keyword>
<dbReference type="SMART" id="SM00421">
    <property type="entry name" value="HTH_LUXR"/>
    <property type="match status" value="1"/>
</dbReference>
<reference evidence="7" key="3">
    <citation type="journal article" date="2019" name="Microbiol. Resour. Announc.">
        <title>Draft Genome Sequences of Type Strains of Gordonibacter faecihominis, Paraeggerthella hongkongensis, Parvibacter caecicola,Slackia equolifaciens, Slackia faecicanis, and Slackia isoflavoniconvertens.</title>
        <authorList>
            <person name="Danylec N."/>
            <person name="Stoll D.A."/>
            <person name="Dotsch A."/>
            <person name="Huch M."/>
        </authorList>
    </citation>
    <scope>NUCLEOTIDE SEQUENCE</scope>
    <source>
        <strain evidence="7">DSM 16107</strain>
    </source>
</reference>
<feature type="transmembrane region" description="Helical" evidence="4">
    <location>
        <begin position="88"/>
        <end position="109"/>
    </location>
</feature>
<keyword evidence="8" id="KW-1185">Reference proteome</keyword>
<organism evidence="7 9">
    <name type="scientific">Eggerthella sinensis</name>
    <dbReference type="NCBI Taxonomy" id="242230"/>
    <lineage>
        <taxon>Bacteria</taxon>
        <taxon>Bacillati</taxon>
        <taxon>Actinomycetota</taxon>
        <taxon>Coriobacteriia</taxon>
        <taxon>Eggerthellales</taxon>
        <taxon>Eggerthellaceae</taxon>
        <taxon>Eggerthella</taxon>
    </lineage>
</organism>
<dbReference type="PANTHER" id="PTHR44688:SF16">
    <property type="entry name" value="DNA-BINDING TRANSCRIPTIONAL ACTIVATOR DEVR_DOSR"/>
    <property type="match status" value="1"/>
</dbReference>
<accession>A0A3N0IWY8</accession>
<dbReference type="SUPFAM" id="SSF46894">
    <property type="entry name" value="C-terminal effector domain of the bipartite response regulators"/>
    <property type="match status" value="1"/>
</dbReference>
<reference evidence="9" key="2">
    <citation type="submission" date="2018-05" db="EMBL/GenBank/DDBJ databases">
        <title>Genome Sequencing of selected type strains of the family Eggerthellaceae.</title>
        <authorList>
            <person name="Danylec N."/>
            <person name="Stoll D.A."/>
            <person name="Doetsch A."/>
            <person name="Huch M."/>
        </authorList>
    </citation>
    <scope>NUCLEOTIDE SEQUENCE [LARGE SCALE GENOMIC DNA]</scope>
    <source>
        <strain evidence="9">DSM 16107</strain>
    </source>
</reference>
<evidence type="ECO:0000256" key="1">
    <source>
        <dbReference type="ARBA" id="ARBA00023015"/>
    </source>
</evidence>
<feature type="transmembrane region" description="Helical" evidence="4">
    <location>
        <begin position="175"/>
        <end position="195"/>
    </location>
</feature>
<evidence type="ECO:0000256" key="4">
    <source>
        <dbReference type="SAM" id="Phobius"/>
    </source>
</evidence>
<dbReference type="PANTHER" id="PTHR44688">
    <property type="entry name" value="DNA-BINDING TRANSCRIPTIONAL ACTIVATOR DEVR_DOSR"/>
    <property type="match status" value="1"/>
</dbReference>
<evidence type="ECO:0000256" key="2">
    <source>
        <dbReference type="ARBA" id="ARBA00023125"/>
    </source>
</evidence>
<feature type="transmembrane region" description="Helical" evidence="4">
    <location>
        <begin position="331"/>
        <end position="355"/>
    </location>
</feature>
<dbReference type="PROSITE" id="PS00622">
    <property type="entry name" value="HTH_LUXR_1"/>
    <property type="match status" value="1"/>
</dbReference>
<dbReference type="CDD" id="cd06170">
    <property type="entry name" value="LuxR_C_like"/>
    <property type="match status" value="1"/>
</dbReference>
<dbReference type="Pfam" id="PF00196">
    <property type="entry name" value="GerE"/>
    <property type="match status" value="1"/>
</dbReference>
<feature type="transmembrane region" description="Helical" evidence="4">
    <location>
        <begin position="121"/>
        <end position="139"/>
    </location>
</feature>
<keyword evidence="4" id="KW-0812">Transmembrane</keyword>
<dbReference type="GO" id="GO:0003677">
    <property type="term" value="F:DNA binding"/>
    <property type="evidence" value="ECO:0007669"/>
    <property type="project" value="UniProtKB-KW"/>
</dbReference>
<dbReference type="Proteomes" id="UP000270112">
    <property type="component" value="Unassembled WGS sequence"/>
</dbReference>
<feature type="transmembrane region" description="Helical" evidence="4">
    <location>
        <begin position="274"/>
        <end position="293"/>
    </location>
</feature>
<feature type="transmembrane region" description="Helical" evidence="4">
    <location>
        <begin position="58"/>
        <end position="76"/>
    </location>
</feature>
<comment type="caution">
    <text evidence="7">The sequence shown here is derived from an EMBL/GenBank/DDBJ whole genome shotgun (WGS) entry which is preliminary data.</text>
</comment>
<evidence type="ECO:0000313" key="6">
    <source>
        <dbReference type="EMBL" id="RDB68972.1"/>
    </source>
</evidence>
<sequence length="479" mass="51806">MRSGPIMHTLRTMFSSTPGGVALLCSFSFYKALAIIVCTESFLFPSARQIAPTVVDPQIVFFLACATVCIVVAVFLRKSSALFAQDWYAWLMLLSMLVGMLLLFLRANADAQDVFSQDMCLYLGIGCLALGFMGVHIEFGRVFGHLGMARTLAFGVACSCIGGALYFAAGILEGPFAWLAVALYAVVIVGSFSRARRAMGKAVIYGRKFEEDLQVPYRFMSTSLLQGLSFGFLYGALAFSDGEAWQGVELAGLLGSALLTALVFLVAHVDFNRAIYQVGFPLIAVSMLCSSLVVAFPTMWVACQVTGFLYLDLALWALGSYLIKDCDQPSTWVASCPTAMLMIGRAVGIAAGGAVGGPDGQTAWCVGAFAIVLASLLLSNERNIRTGWGFICPGDSRSQVDLSATCEVVAKEYLLTPRELEVLKPLVQGDDAQDIAGRLYISPNTVKSHIQNIYNKLGVHSRKELLRVVESRLKLLESR</sequence>
<dbReference type="Proteomes" id="UP000253817">
    <property type="component" value="Unassembled WGS sequence"/>
</dbReference>
<evidence type="ECO:0000313" key="9">
    <source>
        <dbReference type="Proteomes" id="UP000270112"/>
    </source>
</evidence>
<evidence type="ECO:0000313" key="8">
    <source>
        <dbReference type="Proteomes" id="UP000253817"/>
    </source>
</evidence>
<dbReference type="AlphaFoldDB" id="A0A3N0IWY8"/>
<evidence type="ECO:0000259" key="5">
    <source>
        <dbReference type="PROSITE" id="PS50043"/>
    </source>
</evidence>
<evidence type="ECO:0000313" key="7">
    <source>
        <dbReference type="EMBL" id="RNM41455.1"/>
    </source>
</evidence>
<name>A0A3N0IWY8_9ACTN</name>
<dbReference type="GO" id="GO:0006355">
    <property type="term" value="P:regulation of DNA-templated transcription"/>
    <property type="evidence" value="ECO:0007669"/>
    <property type="project" value="InterPro"/>
</dbReference>
<dbReference type="EMBL" id="PPTT01000012">
    <property type="protein sequence ID" value="RDB68972.1"/>
    <property type="molecule type" value="Genomic_DNA"/>
</dbReference>
<dbReference type="InterPro" id="IPR016032">
    <property type="entry name" value="Sig_transdc_resp-reg_C-effctor"/>
</dbReference>
<feature type="transmembrane region" description="Helical" evidence="4">
    <location>
        <begin position="250"/>
        <end position="267"/>
    </location>
</feature>
<keyword evidence="4" id="KW-1133">Transmembrane helix</keyword>
<reference evidence="6 8" key="1">
    <citation type="journal article" date="2018" name="Elife">
        <title>Discovery and characterization of a prevalent human gut bacterial enzyme sufficient for the inactivation of a family of plant toxins.</title>
        <authorList>
            <person name="Koppel N."/>
            <person name="Bisanz J.E."/>
            <person name="Pandelia M.E."/>
            <person name="Turnbaugh P.J."/>
            <person name="Balskus E.P."/>
        </authorList>
    </citation>
    <scope>NUCLEOTIDE SEQUENCE [LARGE SCALE GENOMIC DNA]</scope>
    <source>
        <strain evidence="6 8">DSM 16107</strain>
    </source>
</reference>
<feature type="transmembrane region" description="Helical" evidence="4">
    <location>
        <begin position="361"/>
        <end position="378"/>
    </location>
</feature>
<feature type="transmembrane region" description="Helical" evidence="4">
    <location>
        <begin position="299"/>
        <end position="319"/>
    </location>
</feature>
<dbReference type="InterPro" id="IPR000792">
    <property type="entry name" value="Tscrpt_reg_LuxR_C"/>
</dbReference>